<sequence>MGVSEQHERRKLEIMEQCFDCYCENGIASTGLKALAKACGMTTGNMYVYFDSIDDLIIQSTAYCMAKVEDEFMALSPKDPADIKRFVEEVPYWTAKKHGKKYRFMYQVYTSPKYLEYGKEFFKGVEQRYTEYAKQLERRLGIPWQVIQPMIFTFVRASVHYALFEDEGYLKPQMDMLWQMCSMLKEKYLDEKSEPANQSSCQEETQ</sequence>
<keyword evidence="1 2" id="KW-0238">DNA-binding</keyword>
<dbReference type="EMBL" id="FQZY01000007">
    <property type="protein sequence ID" value="SHJ34274.1"/>
    <property type="molecule type" value="Genomic_DNA"/>
</dbReference>
<protein>
    <submittedName>
        <fullName evidence="4">Transcriptional regulator, TetR family</fullName>
    </submittedName>
</protein>
<evidence type="ECO:0000313" key="5">
    <source>
        <dbReference type="Proteomes" id="UP000184301"/>
    </source>
</evidence>
<evidence type="ECO:0000256" key="2">
    <source>
        <dbReference type="PROSITE-ProRule" id="PRU00335"/>
    </source>
</evidence>
<evidence type="ECO:0000256" key="1">
    <source>
        <dbReference type="ARBA" id="ARBA00023125"/>
    </source>
</evidence>
<dbReference type="InterPro" id="IPR001647">
    <property type="entry name" value="HTH_TetR"/>
</dbReference>
<accession>A0A1M6IIM9</accession>
<name>A0A1M6IIM9_9FIRM</name>
<dbReference type="Proteomes" id="UP000184301">
    <property type="component" value="Unassembled WGS sequence"/>
</dbReference>
<dbReference type="PROSITE" id="PS50977">
    <property type="entry name" value="HTH_TETR_2"/>
    <property type="match status" value="1"/>
</dbReference>
<reference evidence="4 5" key="1">
    <citation type="submission" date="2016-11" db="EMBL/GenBank/DDBJ databases">
        <authorList>
            <person name="Jaros S."/>
            <person name="Januszkiewicz K."/>
            <person name="Wedrychowicz H."/>
        </authorList>
    </citation>
    <scope>NUCLEOTIDE SEQUENCE [LARGE SCALE GENOMIC DNA]</scope>
    <source>
        <strain evidence="4 5">DSM 15480</strain>
    </source>
</reference>
<dbReference type="OrthoDB" id="2040566at2"/>
<feature type="domain" description="HTH tetR-type" evidence="3">
    <location>
        <begin position="8"/>
        <end position="68"/>
    </location>
</feature>
<dbReference type="GO" id="GO:0003677">
    <property type="term" value="F:DNA binding"/>
    <property type="evidence" value="ECO:0007669"/>
    <property type="project" value="UniProtKB-UniRule"/>
</dbReference>
<feature type="DNA-binding region" description="H-T-H motif" evidence="2">
    <location>
        <begin position="31"/>
        <end position="50"/>
    </location>
</feature>
<dbReference type="AlphaFoldDB" id="A0A1M6IIM9"/>
<organism evidence="4 5">
    <name type="scientific">Hespellia stercorisuis DSM 15480</name>
    <dbReference type="NCBI Taxonomy" id="1121950"/>
    <lineage>
        <taxon>Bacteria</taxon>
        <taxon>Bacillati</taxon>
        <taxon>Bacillota</taxon>
        <taxon>Clostridia</taxon>
        <taxon>Lachnospirales</taxon>
        <taxon>Lachnospiraceae</taxon>
        <taxon>Hespellia</taxon>
    </lineage>
</organism>
<evidence type="ECO:0000259" key="3">
    <source>
        <dbReference type="PROSITE" id="PS50977"/>
    </source>
</evidence>
<dbReference type="SUPFAM" id="SSF46689">
    <property type="entry name" value="Homeodomain-like"/>
    <property type="match status" value="1"/>
</dbReference>
<keyword evidence="5" id="KW-1185">Reference proteome</keyword>
<dbReference type="Gene3D" id="1.10.357.10">
    <property type="entry name" value="Tetracycline Repressor, domain 2"/>
    <property type="match status" value="1"/>
</dbReference>
<dbReference type="RefSeq" id="WP_073104251.1">
    <property type="nucleotide sequence ID" value="NZ_FQZY01000007.1"/>
</dbReference>
<gene>
    <name evidence="4" type="ORF">SAMN02745243_00354</name>
</gene>
<evidence type="ECO:0000313" key="4">
    <source>
        <dbReference type="EMBL" id="SHJ34274.1"/>
    </source>
</evidence>
<dbReference type="InterPro" id="IPR009057">
    <property type="entry name" value="Homeodomain-like_sf"/>
</dbReference>
<dbReference type="Pfam" id="PF00440">
    <property type="entry name" value="TetR_N"/>
    <property type="match status" value="1"/>
</dbReference>
<proteinExistence type="predicted"/>